<keyword evidence="3" id="KW-1133">Transmembrane helix</keyword>
<evidence type="ECO:0000313" key="8">
    <source>
        <dbReference type="Proteomes" id="UP000316371"/>
    </source>
</evidence>
<dbReference type="Pfam" id="PF04357">
    <property type="entry name" value="TamB"/>
    <property type="match status" value="1"/>
</dbReference>
<dbReference type="GO" id="GO:0005886">
    <property type="term" value="C:plasma membrane"/>
    <property type="evidence" value="ECO:0007669"/>
    <property type="project" value="InterPro"/>
</dbReference>
<dbReference type="InterPro" id="IPR052894">
    <property type="entry name" value="AsmA-related"/>
</dbReference>
<accession>A0A553ED92</accession>
<evidence type="ECO:0000256" key="2">
    <source>
        <dbReference type="ARBA" id="ARBA00022692"/>
    </source>
</evidence>
<proteinExistence type="predicted"/>
<keyword evidence="2" id="KW-0812">Transmembrane</keyword>
<evidence type="ECO:0000256" key="4">
    <source>
        <dbReference type="ARBA" id="ARBA00023136"/>
    </source>
</evidence>
<keyword evidence="4" id="KW-0472">Membrane</keyword>
<dbReference type="RefSeq" id="WP_144254940.1">
    <property type="nucleotide sequence ID" value="NZ_VJZT01000001.1"/>
</dbReference>
<protein>
    <submittedName>
        <fullName evidence="7">Translocation/assembly module TamB</fullName>
    </submittedName>
</protein>
<sequence>MNKYLRKTISLIRWTLATLLIVLLLLVIGVHIPAVQNFAKAKIVSYLETKIKTKVVVAKLEFGILKQIKLEGVYFEDQKKDTLLSGKLLAVDISLLQLVNNKIQINSIALEGITSYLNRDKKGIFNFDYLTKAFATPDDPKDTSTPMVLSIDKIDLNQIKINYNDALSHNEASVVLKHFDTRIKTFDLDAMSFDVPKFKINGLQLKIKQGLLTKAVTATQQSQSKTATPDLKLKLGEIELKKIALVYADENSKITSNLSLQKLLVSVNLIDLSNQLLLLNAIAIQNVKGTLTLGKMKQIITQKETTNPLNTNKWEVKINETHLKKINFKFDDNNAVALKKGMDYSHLQLQNAALEATNIQYSPESVAATVHSFSAKEQSGLHIQAFKTDFFFGNKIAFLKNLYLKTPQTILRNEFIVTYPSVASITKNSGEVALKATLKQSQLGFKDILIFMPTLAATNSFKSNPNAILKINSTVSGKLKNIEIPNLEISGIGKTKLKASGKIVGLPDVKTANFDLVIHDFQSGATDINQFVPKGTIPNSIALPSQLTAKGTFKGTVNHFYTNMNLGSSWGAAKIKASFDQRQKNKEKYEAQTEFQNFDLGKFIKNNAVGKISLKATVKGTGMNPKTANAMVSGTIFKANVNNYTYQNATLKGRINAGNYTVSAVAKDPNLTFDATANGGFKDKYPTGKVALNVDIADLDKLNLHAGPMKLRGNLYADIQSLDVDYLNGNVSIKNLFITNDKGDFALDTIRVSATATNQKNTLLLKSEFLDASLDGKYQLSQLPTALANSIATYYDTNPNGKKIKTDKPHFDFTMNLKNSPIVSQLVPEIKSLEPITLSGKYNAVNDSIVINGSIPKLVYGENTITNAVFEVKTQEQSLEYSVVVDDIQNPKIQLPYTNFSGKIKDNTVDYTLQLKDLKDKERYFIAGTVQATNGNSVLKLDPNKLLLNYKDWTITPENVIQIGQNGIYANAFQLSKGENSITVQSQSEVPNAPIAVDFKNFEIETITSMVEKSDLQMSGKINGNAVIKNSTIKPLFTSDLVLEDFTFKKDTVGTITIKVNNDITNQYQAHIALTGQENQVNLDGIYKAKDSSFDMNLNIEKLNMKSIQGFSMNQLIESTGFFTGHFTLSGTTTQPQLLGKLQFNGIGFKATQLNAKFQSINDAIDFTTDAILLDHFTIKDEKDNNLIVDGKIDSKNFSNLGFDLALDATNFKAINSKAKDNDLFYGELFLDNHLKVKGTLDNPIVSGNIKVNADTKFTLVLPQSDPSIADREGIVEFIDQDHPQIKTTLKAEETINKSEVKGINASVNIEVDKDAEFTIIIDKSSGDYLKLKGEAQLNGGIDPSGKTTLTGKYEFSEGTYEMTFSGLKRKFDIKKGSYILWNGEPTTADINITAVYKLNTAPIDLLQNELGTASESERNTYKEKIPFETELKMNGELMKPDISFDIVLPDNNSVSSTVIKRTQSKLSQLRQDPNELNKQVFAVLLLNHFMGDNPFSSESGSGSVSAMARESASKILSEQLNNLAGNLIKGVELNLNLQSTEDYSSGQRQDKTDLNVVVSKKLLNDRLKVTVGSSFNLEGSEQANQQSNTIAGDVALDYQLSKDGKYKIRGYRINKYQVALQGEVVETGISFIITIDYSKFKELFQKNKTQSTPKPKEKNAKKKSDE</sequence>
<dbReference type="InterPro" id="IPR008023">
    <property type="entry name" value="DUF748"/>
</dbReference>
<evidence type="ECO:0000313" key="7">
    <source>
        <dbReference type="EMBL" id="TRX43017.1"/>
    </source>
</evidence>
<comment type="subcellular location">
    <subcellularLocation>
        <location evidence="1">Membrane</location>
        <topology evidence="1">Single-pass membrane protein</topology>
    </subcellularLocation>
</comment>
<dbReference type="Proteomes" id="UP000316371">
    <property type="component" value="Unassembled WGS sequence"/>
</dbReference>
<dbReference type="GO" id="GO:0090313">
    <property type="term" value="P:regulation of protein targeting to membrane"/>
    <property type="evidence" value="ECO:0007669"/>
    <property type="project" value="TreeGrafter"/>
</dbReference>
<feature type="region of interest" description="Disordered" evidence="5">
    <location>
        <begin position="1647"/>
        <end position="1667"/>
    </location>
</feature>
<name>A0A553ED92_9FLAO</name>
<dbReference type="EMBL" id="VJZT01000001">
    <property type="protein sequence ID" value="TRX43017.1"/>
    <property type="molecule type" value="Genomic_DNA"/>
</dbReference>
<dbReference type="PANTHER" id="PTHR30441:SF8">
    <property type="entry name" value="DUF748 DOMAIN-CONTAINING PROTEIN"/>
    <property type="match status" value="1"/>
</dbReference>
<keyword evidence="8" id="KW-1185">Reference proteome</keyword>
<dbReference type="InterPro" id="IPR007452">
    <property type="entry name" value="TamB_C"/>
</dbReference>
<dbReference type="PANTHER" id="PTHR30441">
    <property type="entry name" value="DUF748 DOMAIN-CONTAINING PROTEIN"/>
    <property type="match status" value="1"/>
</dbReference>
<dbReference type="Pfam" id="PF05359">
    <property type="entry name" value="DUF748"/>
    <property type="match status" value="1"/>
</dbReference>
<comment type="caution">
    <text evidence="7">The sequence shown here is derived from an EMBL/GenBank/DDBJ whole genome shotgun (WGS) entry which is preliminary data.</text>
</comment>
<organism evidence="7 8">
    <name type="scientific">Flavobacterium restrictum</name>
    <dbReference type="NCBI Taxonomy" id="2594428"/>
    <lineage>
        <taxon>Bacteria</taxon>
        <taxon>Pseudomonadati</taxon>
        <taxon>Bacteroidota</taxon>
        <taxon>Flavobacteriia</taxon>
        <taxon>Flavobacteriales</taxon>
        <taxon>Flavobacteriaceae</taxon>
        <taxon>Flavobacterium</taxon>
    </lineage>
</organism>
<evidence type="ECO:0000256" key="1">
    <source>
        <dbReference type="ARBA" id="ARBA00004167"/>
    </source>
</evidence>
<evidence type="ECO:0000256" key="5">
    <source>
        <dbReference type="SAM" id="MobiDB-lite"/>
    </source>
</evidence>
<evidence type="ECO:0000259" key="6">
    <source>
        <dbReference type="Pfam" id="PF04357"/>
    </source>
</evidence>
<evidence type="ECO:0000256" key="3">
    <source>
        <dbReference type="ARBA" id="ARBA00022989"/>
    </source>
</evidence>
<reference evidence="7 8" key="1">
    <citation type="submission" date="2019-07" db="EMBL/GenBank/DDBJ databases">
        <title>Novel species of Flavobacterium.</title>
        <authorList>
            <person name="Liu Q."/>
            <person name="Xin Y.-H."/>
        </authorList>
    </citation>
    <scope>NUCLEOTIDE SEQUENCE [LARGE SCALE GENOMIC DNA]</scope>
    <source>
        <strain evidence="7 8">LB1R34</strain>
    </source>
</reference>
<dbReference type="OrthoDB" id="9811276at2"/>
<feature type="domain" description="Translocation and assembly module TamB C-terminal" evidence="6">
    <location>
        <begin position="1176"/>
        <end position="1615"/>
    </location>
</feature>
<feature type="compositionally biased region" description="Basic and acidic residues" evidence="5">
    <location>
        <begin position="1655"/>
        <end position="1667"/>
    </location>
</feature>
<dbReference type="GO" id="GO:0009306">
    <property type="term" value="P:protein secretion"/>
    <property type="evidence" value="ECO:0007669"/>
    <property type="project" value="InterPro"/>
</dbReference>
<gene>
    <name evidence="7" type="ORF">FNW21_01390</name>
</gene>